<name>A0A3M7RHY3_BRAPC</name>
<gene>
    <name evidence="1" type="ORF">BpHYR1_015624</name>
</gene>
<sequence>MYTIKKYLIKICKLQSLFRASNSTLIFVLKFHIAPRLRLNSFFPVDQVSFRFSIQNKCLCFNVPRCLDIFPDIDLITPEAFVRSSVSVIPKLTFLDWVFKVLLDPFESESDENDSVS</sequence>
<comment type="caution">
    <text evidence="1">The sequence shown here is derived from an EMBL/GenBank/DDBJ whole genome shotgun (WGS) entry which is preliminary data.</text>
</comment>
<evidence type="ECO:0000313" key="1">
    <source>
        <dbReference type="EMBL" id="RNA22898.1"/>
    </source>
</evidence>
<keyword evidence="2" id="KW-1185">Reference proteome</keyword>
<reference evidence="1 2" key="1">
    <citation type="journal article" date="2018" name="Sci. Rep.">
        <title>Genomic signatures of local adaptation to the degree of environmental predictability in rotifers.</title>
        <authorList>
            <person name="Franch-Gras L."/>
            <person name="Hahn C."/>
            <person name="Garcia-Roger E.M."/>
            <person name="Carmona M.J."/>
            <person name="Serra M."/>
            <person name="Gomez A."/>
        </authorList>
    </citation>
    <scope>NUCLEOTIDE SEQUENCE [LARGE SCALE GENOMIC DNA]</scope>
    <source>
        <strain evidence="1">HYR1</strain>
    </source>
</reference>
<proteinExistence type="predicted"/>
<dbReference type="AlphaFoldDB" id="A0A3M7RHY3"/>
<dbReference type="EMBL" id="REGN01003385">
    <property type="protein sequence ID" value="RNA22898.1"/>
    <property type="molecule type" value="Genomic_DNA"/>
</dbReference>
<evidence type="ECO:0000313" key="2">
    <source>
        <dbReference type="Proteomes" id="UP000276133"/>
    </source>
</evidence>
<protein>
    <submittedName>
        <fullName evidence="1">Uncharacterized protein</fullName>
    </submittedName>
</protein>
<organism evidence="1 2">
    <name type="scientific">Brachionus plicatilis</name>
    <name type="common">Marine rotifer</name>
    <name type="synonym">Brachionus muelleri</name>
    <dbReference type="NCBI Taxonomy" id="10195"/>
    <lineage>
        <taxon>Eukaryota</taxon>
        <taxon>Metazoa</taxon>
        <taxon>Spiralia</taxon>
        <taxon>Gnathifera</taxon>
        <taxon>Rotifera</taxon>
        <taxon>Eurotatoria</taxon>
        <taxon>Monogononta</taxon>
        <taxon>Pseudotrocha</taxon>
        <taxon>Ploima</taxon>
        <taxon>Brachionidae</taxon>
        <taxon>Brachionus</taxon>
    </lineage>
</organism>
<dbReference type="Proteomes" id="UP000276133">
    <property type="component" value="Unassembled WGS sequence"/>
</dbReference>
<accession>A0A3M7RHY3</accession>